<reference evidence="5" key="1">
    <citation type="submission" date="2020-05" db="EMBL/GenBank/DDBJ databases">
        <title>Mycena genomes resolve the evolution of fungal bioluminescence.</title>
        <authorList>
            <person name="Tsai I.J."/>
        </authorList>
    </citation>
    <scope>NUCLEOTIDE SEQUENCE</scope>
    <source>
        <strain evidence="5">CCC161011</strain>
    </source>
</reference>
<dbReference type="GO" id="GO:0000340">
    <property type="term" value="F:RNA 7-methylguanosine cap binding"/>
    <property type="evidence" value="ECO:0007669"/>
    <property type="project" value="TreeGrafter"/>
</dbReference>
<dbReference type="Pfam" id="PF05652">
    <property type="entry name" value="DcpS"/>
    <property type="match status" value="1"/>
</dbReference>
<dbReference type="PROSITE" id="PS00892">
    <property type="entry name" value="HIT_1"/>
    <property type="match status" value="1"/>
</dbReference>
<keyword evidence="3" id="KW-0963">Cytoplasm</keyword>
<comment type="similarity">
    <text evidence="2">Belongs to the HIT family.</text>
</comment>
<dbReference type="SUPFAM" id="SSF54197">
    <property type="entry name" value="HIT-like"/>
    <property type="match status" value="1"/>
</dbReference>
<evidence type="ECO:0000256" key="4">
    <source>
        <dbReference type="ARBA" id="ARBA00022553"/>
    </source>
</evidence>
<proteinExistence type="inferred from homology"/>
<evidence type="ECO:0000313" key="5">
    <source>
        <dbReference type="EMBL" id="KAF7356652.1"/>
    </source>
</evidence>
<dbReference type="PANTHER" id="PTHR12978:SF0">
    <property type="entry name" value="M7GPPPX DIPHOSPHATASE"/>
    <property type="match status" value="1"/>
</dbReference>
<dbReference type="Pfam" id="PF11969">
    <property type="entry name" value="DcpS_C"/>
    <property type="match status" value="1"/>
</dbReference>
<evidence type="ECO:0000256" key="2">
    <source>
        <dbReference type="ARBA" id="ARBA00010208"/>
    </source>
</evidence>
<dbReference type="GO" id="GO:0000932">
    <property type="term" value="C:P-body"/>
    <property type="evidence" value="ECO:0007669"/>
    <property type="project" value="TreeGrafter"/>
</dbReference>
<comment type="subcellular location">
    <subcellularLocation>
        <location evidence="1">Cytoplasm</location>
    </subcellularLocation>
</comment>
<dbReference type="Gene3D" id="3.30.428.10">
    <property type="entry name" value="HIT-like"/>
    <property type="match status" value="1"/>
</dbReference>
<evidence type="ECO:0000256" key="1">
    <source>
        <dbReference type="ARBA" id="ARBA00004496"/>
    </source>
</evidence>
<dbReference type="AlphaFoldDB" id="A0A8H7D252"/>
<dbReference type="Proteomes" id="UP000620124">
    <property type="component" value="Unassembled WGS sequence"/>
</dbReference>
<dbReference type="InterPro" id="IPR019808">
    <property type="entry name" value="Histidine_triad_CS"/>
</dbReference>
<sequence length="337" mass="38366">MELDANEGTAFESRLHGFVFERILLEGKDLASHLWYILGSFPASYLAHSTQQLAGDIFPAIIRIEKTAVPLDVSQHIFPDNNLGGFLSKVKRMESTDIYTWLAGWISANSVEKQPQGDVKVNIICPATTYSKQSSILVRETPDIYRRIVEPYISEFPPERTRWQDFHHVALVTEILEGRKEQSKILFSSSSFLILPDMKWDLHTIGSLYLVAIVRDEKLRSLRDLRIGHIELLKSIRREASGISQEKWGIPPGGLRMYIHYQPSYYHFHVHIVNANYEAGMGMSVGQAHLLEDVIALLELDEKTPDIPGIFERMTLTYGLGEQHGLYTAMKAVQEEI</sequence>
<dbReference type="GO" id="GO:0005634">
    <property type="term" value="C:nucleus"/>
    <property type="evidence" value="ECO:0007669"/>
    <property type="project" value="TreeGrafter"/>
</dbReference>
<dbReference type="InterPro" id="IPR011145">
    <property type="entry name" value="Scavenger_mRNA_decap_enz_N"/>
</dbReference>
<dbReference type="Gene3D" id="3.30.200.40">
    <property type="entry name" value="Scavenger mRNA decapping enzyme, N-terminal domain"/>
    <property type="match status" value="1"/>
</dbReference>
<evidence type="ECO:0000256" key="3">
    <source>
        <dbReference type="ARBA" id="ARBA00022490"/>
    </source>
</evidence>
<keyword evidence="6" id="KW-1185">Reference proteome</keyword>
<dbReference type="OrthoDB" id="10264956at2759"/>
<protein>
    <submittedName>
        <fullName evidence="5">Scavenger mrna decapping enzyme</fullName>
    </submittedName>
</protein>
<gene>
    <name evidence="5" type="ORF">MVEN_00999700</name>
</gene>
<name>A0A8H7D252_9AGAR</name>
<dbReference type="PANTHER" id="PTHR12978">
    <property type="entry name" value="HISTIDINE TRIAD HIT PROTEIN MEMBER"/>
    <property type="match status" value="1"/>
</dbReference>
<accession>A0A8H7D252</accession>
<organism evidence="5 6">
    <name type="scientific">Mycena venus</name>
    <dbReference type="NCBI Taxonomy" id="2733690"/>
    <lineage>
        <taxon>Eukaryota</taxon>
        <taxon>Fungi</taxon>
        <taxon>Dikarya</taxon>
        <taxon>Basidiomycota</taxon>
        <taxon>Agaricomycotina</taxon>
        <taxon>Agaricomycetes</taxon>
        <taxon>Agaricomycetidae</taxon>
        <taxon>Agaricales</taxon>
        <taxon>Marasmiineae</taxon>
        <taxon>Mycenaceae</taxon>
        <taxon>Mycena</taxon>
    </lineage>
</organism>
<evidence type="ECO:0000313" key="6">
    <source>
        <dbReference type="Proteomes" id="UP000620124"/>
    </source>
</evidence>
<dbReference type="InterPro" id="IPR008594">
    <property type="entry name" value="DcpS/DCS2"/>
</dbReference>
<dbReference type="GO" id="GO:0016787">
    <property type="term" value="F:hydrolase activity"/>
    <property type="evidence" value="ECO:0007669"/>
    <property type="project" value="InterPro"/>
</dbReference>
<keyword evidence="4" id="KW-0597">Phosphoprotein</keyword>
<comment type="caution">
    <text evidence="5">The sequence shown here is derived from an EMBL/GenBank/DDBJ whole genome shotgun (WGS) entry which is preliminary data.</text>
</comment>
<dbReference type="InterPro" id="IPR036265">
    <property type="entry name" value="HIT-like_sf"/>
</dbReference>
<dbReference type="GO" id="GO:0000290">
    <property type="term" value="P:deadenylation-dependent decapping of nuclear-transcribed mRNA"/>
    <property type="evidence" value="ECO:0007669"/>
    <property type="project" value="InterPro"/>
</dbReference>
<dbReference type="EMBL" id="JACAZI010000007">
    <property type="protein sequence ID" value="KAF7356652.1"/>
    <property type="molecule type" value="Genomic_DNA"/>
</dbReference>
<dbReference type="SUPFAM" id="SSF102860">
    <property type="entry name" value="mRNA decapping enzyme DcpS N-terminal domain"/>
    <property type="match status" value="1"/>
</dbReference>